<dbReference type="Proteomes" id="UP000276010">
    <property type="component" value="Unassembled WGS sequence"/>
</dbReference>
<accession>A0A3R8LCL3</accession>
<proteinExistence type="predicted"/>
<gene>
    <name evidence="2" type="ORF">EIM44_04920</name>
</gene>
<sequence>MDYKQKKIVIKQNYVVYLLFVCFLLREVSMKSFSVDEILKRMRKIYSVETNKDLARELGFSQQVVSGWLTRNSIPLDALLKVNNEKDASVDWLLYGKEEQGRKLDPLEDLLLSSFNELDNKTKMSILSLIHTGGSAAGGINQAAGDNSVNNVFSSDNVMINR</sequence>
<evidence type="ECO:0000313" key="3">
    <source>
        <dbReference type="Proteomes" id="UP000276010"/>
    </source>
</evidence>
<evidence type="ECO:0000259" key="1">
    <source>
        <dbReference type="Pfam" id="PF07022"/>
    </source>
</evidence>
<dbReference type="Pfam" id="PF07022">
    <property type="entry name" value="Phage_CI_repr"/>
    <property type="match status" value="1"/>
</dbReference>
<dbReference type="AlphaFoldDB" id="A0A3R8LCL3"/>
<dbReference type="InterPro" id="IPR010982">
    <property type="entry name" value="Lambda_DNA-bd_dom_sf"/>
</dbReference>
<comment type="caution">
    <text evidence="2">The sequence shown here is derived from an EMBL/GenBank/DDBJ whole genome shotgun (WGS) entry which is preliminary data.</text>
</comment>
<feature type="domain" description="Bacteriophage CI repressor N-terminal" evidence="1">
    <location>
        <begin position="38"/>
        <end position="99"/>
    </location>
</feature>
<dbReference type="GO" id="GO:0045892">
    <property type="term" value="P:negative regulation of DNA-templated transcription"/>
    <property type="evidence" value="ECO:0007669"/>
    <property type="project" value="InterPro"/>
</dbReference>
<protein>
    <recommendedName>
        <fullName evidence="1">Bacteriophage CI repressor N-terminal domain-containing protein</fullName>
    </recommendedName>
</protein>
<organism evidence="2 3">
    <name type="scientific">Bibersteinia trehalosi</name>
    <name type="common">Pasteurella trehalosi</name>
    <dbReference type="NCBI Taxonomy" id="47735"/>
    <lineage>
        <taxon>Bacteria</taxon>
        <taxon>Pseudomonadati</taxon>
        <taxon>Pseudomonadota</taxon>
        <taxon>Gammaproteobacteria</taxon>
        <taxon>Pasteurellales</taxon>
        <taxon>Pasteurellaceae</taxon>
        <taxon>Bibersteinia</taxon>
    </lineage>
</organism>
<dbReference type="SUPFAM" id="SSF47413">
    <property type="entry name" value="lambda repressor-like DNA-binding domains"/>
    <property type="match status" value="1"/>
</dbReference>
<dbReference type="GO" id="GO:0003677">
    <property type="term" value="F:DNA binding"/>
    <property type="evidence" value="ECO:0007669"/>
    <property type="project" value="InterPro"/>
</dbReference>
<evidence type="ECO:0000313" key="2">
    <source>
        <dbReference type="EMBL" id="RRN04783.1"/>
    </source>
</evidence>
<reference evidence="2 3" key="1">
    <citation type="submission" date="2018-11" db="EMBL/GenBank/DDBJ databases">
        <title>Whole genome sequence of Bibersteinia trehalosi strain OADDL-BT1 an multidrug resistant pathogen isolate.</title>
        <authorList>
            <person name="Couger M."/>
            <person name="Ramachandran A."/>
        </authorList>
    </citation>
    <scope>NUCLEOTIDE SEQUENCE [LARGE SCALE GENOMIC DNA]</scope>
    <source>
        <strain evidence="2 3">OADDL-BT1</strain>
    </source>
</reference>
<dbReference type="EMBL" id="RRUC01000015">
    <property type="protein sequence ID" value="RRN04783.1"/>
    <property type="molecule type" value="Genomic_DNA"/>
</dbReference>
<dbReference type="InterPro" id="IPR010744">
    <property type="entry name" value="Phage_CI_N"/>
</dbReference>
<name>A0A3R8LCL3_BIBTR</name>
<dbReference type="RefSeq" id="WP_125134763.1">
    <property type="nucleotide sequence ID" value="NZ_RRUC01000015.1"/>
</dbReference>
<dbReference type="Gene3D" id="1.10.260.40">
    <property type="entry name" value="lambda repressor-like DNA-binding domains"/>
    <property type="match status" value="1"/>
</dbReference>